<evidence type="ECO:0000256" key="4">
    <source>
        <dbReference type="ARBA" id="ARBA00022807"/>
    </source>
</evidence>
<comment type="similarity">
    <text evidence="1">Belongs to the peptidase C48 family.</text>
</comment>
<dbReference type="PROSITE" id="PS50600">
    <property type="entry name" value="ULP_PROTEASE"/>
    <property type="match status" value="1"/>
</dbReference>
<feature type="region of interest" description="Disordered" evidence="5">
    <location>
        <begin position="1"/>
        <end position="63"/>
    </location>
</feature>
<feature type="non-terminal residue" evidence="7">
    <location>
        <position position="1"/>
    </location>
</feature>
<evidence type="ECO:0000259" key="6">
    <source>
        <dbReference type="PROSITE" id="PS50600"/>
    </source>
</evidence>
<dbReference type="Proteomes" id="UP001189429">
    <property type="component" value="Unassembled WGS sequence"/>
</dbReference>
<dbReference type="PANTHER" id="PTHR46915:SF2">
    <property type="entry name" value="UBIQUITIN-LIKE PROTEASE 4"/>
    <property type="match status" value="1"/>
</dbReference>
<keyword evidence="8" id="KW-1185">Reference proteome</keyword>
<evidence type="ECO:0000313" key="7">
    <source>
        <dbReference type="EMBL" id="CAK0815463.1"/>
    </source>
</evidence>
<dbReference type="Gene3D" id="3.40.395.10">
    <property type="entry name" value="Adenoviral Proteinase, Chain A"/>
    <property type="match status" value="1"/>
</dbReference>
<proteinExistence type="inferred from homology"/>
<dbReference type="InterPro" id="IPR038765">
    <property type="entry name" value="Papain-like_cys_pep_sf"/>
</dbReference>
<organism evidence="7 8">
    <name type="scientific">Prorocentrum cordatum</name>
    <dbReference type="NCBI Taxonomy" id="2364126"/>
    <lineage>
        <taxon>Eukaryota</taxon>
        <taxon>Sar</taxon>
        <taxon>Alveolata</taxon>
        <taxon>Dinophyceae</taxon>
        <taxon>Prorocentrales</taxon>
        <taxon>Prorocentraceae</taxon>
        <taxon>Prorocentrum</taxon>
    </lineage>
</organism>
<gene>
    <name evidence="7" type="ORF">PCOR1329_LOCUS18742</name>
</gene>
<evidence type="ECO:0000256" key="3">
    <source>
        <dbReference type="ARBA" id="ARBA00022801"/>
    </source>
</evidence>
<name>A0ABN9R983_9DINO</name>
<feature type="domain" description="Ubiquitin-like protease family profile" evidence="6">
    <location>
        <begin position="44"/>
        <end position="233"/>
    </location>
</feature>
<dbReference type="Pfam" id="PF02902">
    <property type="entry name" value="Peptidase_C48"/>
    <property type="match status" value="1"/>
</dbReference>
<evidence type="ECO:0000313" key="8">
    <source>
        <dbReference type="Proteomes" id="UP001189429"/>
    </source>
</evidence>
<accession>A0ABN9R983</accession>
<dbReference type="PANTHER" id="PTHR46915">
    <property type="entry name" value="UBIQUITIN-LIKE PROTEASE 4-RELATED"/>
    <property type="match status" value="1"/>
</dbReference>
<evidence type="ECO:0000256" key="5">
    <source>
        <dbReference type="SAM" id="MobiDB-lite"/>
    </source>
</evidence>
<evidence type="ECO:0000256" key="2">
    <source>
        <dbReference type="ARBA" id="ARBA00022670"/>
    </source>
</evidence>
<reference evidence="7" key="1">
    <citation type="submission" date="2023-10" db="EMBL/GenBank/DDBJ databases">
        <authorList>
            <person name="Chen Y."/>
            <person name="Shah S."/>
            <person name="Dougan E. K."/>
            <person name="Thang M."/>
            <person name="Chan C."/>
        </authorList>
    </citation>
    <scope>NUCLEOTIDE SEQUENCE [LARGE SCALE GENOMIC DNA]</scope>
</reference>
<evidence type="ECO:0000256" key="1">
    <source>
        <dbReference type="ARBA" id="ARBA00005234"/>
    </source>
</evidence>
<protein>
    <recommendedName>
        <fullName evidence="6">Ubiquitin-like protease family profile domain-containing protein</fullName>
    </recommendedName>
</protein>
<keyword evidence="4" id="KW-0788">Thiol protease</keyword>
<dbReference type="InterPro" id="IPR003653">
    <property type="entry name" value="Peptidase_C48_C"/>
</dbReference>
<keyword evidence="2" id="KW-0645">Protease</keyword>
<keyword evidence="3" id="KW-0378">Hydrolase</keyword>
<feature type="compositionally biased region" description="Basic residues" evidence="5">
    <location>
        <begin position="30"/>
        <end position="40"/>
    </location>
</feature>
<comment type="caution">
    <text evidence="7">The sequence shown here is derived from an EMBL/GenBank/DDBJ whole genome shotgun (WGS) entry which is preliminary data.</text>
</comment>
<dbReference type="EMBL" id="CAUYUJ010005915">
    <property type="protein sequence ID" value="CAK0815463.1"/>
    <property type="molecule type" value="Genomic_DNA"/>
</dbReference>
<dbReference type="SUPFAM" id="SSF54001">
    <property type="entry name" value="Cysteine proteinases"/>
    <property type="match status" value="1"/>
</dbReference>
<sequence length="322" mass="34639">PSPQSGSTRRRARPAARPPRPPRGSGRRSPGSRRGSRPNRARGAGQARRRATSPRTSGPDGRQLNDSLVDFFLGVLVHRFGAGRVHLFGSHFYSRLTSFGARSGEEGWENVSRWTRSARRADQRGIFSKDYLLLPINVNAAHWVLAVVCHPWAGASREPGGPLVAVLDSLGACDEVREEVVRFLGGYLAREWGELGGDDDFDRGSVIGCAVQVPEQDNDTDCGIYVLEFALRLLACAGALEQLARGAAAVRAHQGSGLAMRLKVPAVPRRRWRVAASLLQSAAPGADDSVLDLLVRQWGEDVCGATSCQQPRASAGASTDTS</sequence>